<reference evidence="2 3" key="1">
    <citation type="submission" date="2021-06" db="EMBL/GenBank/DDBJ databases">
        <authorList>
            <person name="Palmer J.M."/>
        </authorList>
    </citation>
    <scope>NUCLEOTIDE SEQUENCE [LARGE SCALE GENOMIC DNA]</scope>
    <source>
        <strain evidence="2 3">MEX-2019</strain>
        <tissue evidence="2">Muscle</tissue>
    </source>
</reference>
<evidence type="ECO:0000313" key="3">
    <source>
        <dbReference type="Proteomes" id="UP001311232"/>
    </source>
</evidence>
<sequence length="135" mass="14999">MSHHSNHRYDAALCNDEGSGVLEREALGYPPGPENRPKFGTNALTPSSPTKDATDPQRRGASQKLGDDQERGPTPIKEQTSLPQRNKNTHTTCLTTPEPMGQKLPRGKTDTEAQKRKRIPKPTEKLRPLYTENNS</sequence>
<name>A0AAV9RK10_9TELE</name>
<dbReference type="EMBL" id="JAHHUM010001764">
    <property type="protein sequence ID" value="KAK5609099.1"/>
    <property type="molecule type" value="Genomic_DNA"/>
</dbReference>
<dbReference type="AlphaFoldDB" id="A0AAV9RK10"/>
<evidence type="ECO:0000256" key="1">
    <source>
        <dbReference type="SAM" id="MobiDB-lite"/>
    </source>
</evidence>
<feature type="compositionally biased region" description="Polar residues" evidence="1">
    <location>
        <begin position="42"/>
        <end position="51"/>
    </location>
</feature>
<gene>
    <name evidence="2" type="ORF">CRENBAI_016079</name>
</gene>
<evidence type="ECO:0000313" key="2">
    <source>
        <dbReference type="EMBL" id="KAK5609099.1"/>
    </source>
</evidence>
<organism evidence="2 3">
    <name type="scientific">Crenichthys baileyi</name>
    <name type="common">White River springfish</name>
    <dbReference type="NCBI Taxonomy" id="28760"/>
    <lineage>
        <taxon>Eukaryota</taxon>
        <taxon>Metazoa</taxon>
        <taxon>Chordata</taxon>
        <taxon>Craniata</taxon>
        <taxon>Vertebrata</taxon>
        <taxon>Euteleostomi</taxon>
        <taxon>Actinopterygii</taxon>
        <taxon>Neopterygii</taxon>
        <taxon>Teleostei</taxon>
        <taxon>Neoteleostei</taxon>
        <taxon>Acanthomorphata</taxon>
        <taxon>Ovalentaria</taxon>
        <taxon>Atherinomorphae</taxon>
        <taxon>Cyprinodontiformes</taxon>
        <taxon>Goodeidae</taxon>
        <taxon>Crenichthys</taxon>
    </lineage>
</organism>
<comment type="caution">
    <text evidence="2">The sequence shown here is derived from an EMBL/GenBank/DDBJ whole genome shotgun (WGS) entry which is preliminary data.</text>
</comment>
<proteinExistence type="predicted"/>
<keyword evidence="3" id="KW-1185">Reference proteome</keyword>
<dbReference type="Proteomes" id="UP001311232">
    <property type="component" value="Unassembled WGS sequence"/>
</dbReference>
<feature type="compositionally biased region" description="Polar residues" evidence="1">
    <location>
        <begin position="77"/>
        <end position="95"/>
    </location>
</feature>
<accession>A0AAV9RK10</accession>
<protein>
    <submittedName>
        <fullName evidence="2">Uncharacterized protein</fullName>
    </submittedName>
</protein>
<feature type="region of interest" description="Disordered" evidence="1">
    <location>
        <begin position="1"/>
        <end position="135"/>
    </location>
</feature>